<keyword evidence="2" id="KW-1185">Reference proteome</keyword>
<name>A0A076GCU5_9CAUD</name>
<dbReference type="Proteomes" id="UP000028961">
    <property type="component" value="Segment"/>
</dbReference>
<dbReference type="KEGG" id="vg:22475492"/>
<dbReference type="RefSeq" id="YP_009111225.1">
    <property type="nucleotide sequence ID" value="NC_025830.1"/>
</dbReference>
<proteinExistence type="predicted"/>
<dbReference type="GeneID" id="22475492"/>
<sequence length="113" mass="11682">MITINGNTISGNYTNGSISITTKGDNVYINGDLVHTTNDKNITVIIKGDAKEVRTTSGGINVYGNVSNGVISTSGDINVEKDILGNVSSVSGDVCANTIHGSVNTISGDITHR</sequence>
<reference evidence="1 2" key="1">
    <citation type="journal article" date="2015" name="Genome Announc.">
        <title>Genomic Analysis of Broad-Host-Range Enterobacteriophage Av-05.</title>
        <authorList>
            <person name="Amarillas L."/>
            <person name="Lopez-Cuevas O."/>
            <person name="Leon-Felix J."/>
            <person name="Castro-Del Campo N."/>
            <person name="Gerba C.P."/>
            <person name="Chaidez C."/>
        </authorList>
    </citation>
    <scope>NUCLEOTIDE SEQUENCE [LARGE SCALE GENOMIC DNA]</scope>
</reference>
<dbReference type="EMBL" id="KM190144">
    <property type="protein sequence ID" value="AII27694.1"/>
    <property type="molecule type" value="Genomic_DNA"/>
</dbReference>
<accession>A0A076GCU5</accession>
<gene>
    <name evidence="1" type="ORF">Av05_00151</name>
</gene>
<evidence type="ECO:0000313" key="1">
    <source>
        <dbReference type="EMBL" id="AII27694.1"/>
    </source>
</evidence>
<evidence type="ECO:0000313" key="2">
    <source>
        <dbReference type="Proteomes" id="UP000028961"/>
    </source>
</evidence>
<organism evidence="1 2">
    <name type="scientific">Escherichia phage Av-05</name>
    <dbReference type="NCBI Taxonomy" id="1527519"/>
    <lineage>
        <taxon>Viruses</taxon>
        <taxon>Duplodnaviria</taxon>
        <taxon>Heunggongvirae</taxon>
        <taxon>Uroviricota</taxon>
        <taxon>Caudoviricetes</taxon>
        <taxon>Vequintavirinae</taxon>
        <taxon>Avunavirus</taxon>
        <taxon>Avunavirus Av05</taxon>
    </lineage>
</organism>
<protein>
    <submittedName>
        <fullName evidence="1">Uncharacterized protein</fullName>
    </submittedName>
</protein>
<dbReference type="OrthoDB" id="25769at10239"/>